<keyword evidence="5" id="KW-0175">Coiled coil</keyword>
<dbReference type="Pfam" id="PF00126">
    <property type="entry name" value="HTH_1"/>
    <property type="match status" value="2"/>
</dbReference>
<dbReference type="RefSeq" id="WP_311761817.1">
    <property type="nucleotide sequence ID" value="NZ_JAVRQI010000033.1"/>
</dbReference>
<dbReference type="Pfam" id="PF03466">
    <property type="entry name" value="LysR_substrate"/>
    <property type="match status" value="1"/>
</dbReference>
<dbReference type="PANTHER" id="PTHR30419">
    <property type="entry name" value="HTH-TYPE TRANSCRIPTIONAL REGULATOR YBHD"/>
    <property type="match status" value="1"/>
</dbReference>
<name>A0ABU3EKG8_9RHOB</name>
<dbReference type="PROSITE" id="PS50931">
    <property type="entry name" value="HTH_LYSR"/>
    <property type="match status" value="2"/>
</dbReference>
<dbReference type="InterPro" id="IPR000847">
    <property type="entry name" value="LysR_HTH_N"/>
</dbReference>
<keyword evidence="3" id="KW-0238">DNA-binding</keyword>
<keyword evidence="2" id="KW-0805">Transcription regulation</keyword>
<proteinExistence type="inferred from homology"/>
<dbReference type="Gene3D" id="1.10.10.10">
    <property type="entry name" value="Winged helix-like DNA-binding domain superfamily/Winged helix DNA-binding domain"/>
    <property type="match status" value="2"/>
</dbReference>
<evidence type="ECO:0000259" key="6">
    <source>
        <dbReference type="PROSITE" id="PS50931"/>
    </source>
</evidence>
<dbReference type="InterPro" id="IPR036390">
    <property type="entry name" value="WH_DNA-bd_sf"/>
</dbReference>
<dbReference type="PRINTS" id="PR00039">
    <property type="entry name" value="HTHLYSR"/>
</dbReference>
<keyword evidence="4" id="KW-0804">Transcription</keyword>
<gene>
    <name evidence="7" type="ORF">RM190_22970</name>
</gene>
<dbReference type="EMBL" id="JAVRQI010000033">
    <property type="protein sequence ID" value="MDT1064736.1"/>
    <property type="molecule type" value="Genomic_DNA"/>
</dbReference>
<feature type="domain" description="HTH lysR-type" evidence="6">
    <location>
        <begin position="1"/>
        <end position="60"/>
    </location>
</feature>
<evidence type="ECO:0000256" key="1">
    <source>
        <dbReference type="ARBA" id="ARBA00009437"/>
    </source>
</evidence>
<evidence type="ECO:0000313" key="8">
    <source>
        <dbReference type="Proteomes" id="UP001251085"/>
    </source>
</evidence>
<evidence type="ECO:0000313" key="7">
    <source>
        <dbReference type="EMBL" id="MDT1064736.1"/>
    </source>
</evidence>
<protein>
    <submittedName>
        <fullName evidence="7">LysR substrate-binding domain-containing protein</fullName>
    </submittedName>
</protein>
<evidence type="ECO:0000256" key="5">
    <source>
        <dbReference type="SAM" id="Coils"/>
    </source>
</evidence>
<keyword evidence="8" id="KW-1185">Reference proteome</keyword>
<dbReference type="SUPFAM" id="SSF53850">
    <property type="entry name" value="Periplasmic binding protein-like II"/>
    <property type="match status" value="1"/>
</dbReference>
<evidence type="ECO:0000256" key="4">
    <source>
        <dbReference type="ARBA" id="ARBA00023163"/>
    </source>
</evidence>
<reference evidence="8" key="1">
    <citation type="submission" date="2023-07" db="EMBL/GenBank/DDBJ databases">
        <title>Characterization of two Paracoccaceae strains isolated from Phycosphere and proposal of Xinfangfangia lacusdiani sp. nov.</title>
        <authorList>
            <person name="Deng Y."/>
            <person name="Zhang Y.Q."/>
        </authorList>
    </citation>
    <scope>NUCLEOTIDE SEQUENCE [LARGE SCALE GENOMIC DNA]</scope>
    <source>
        <strain evidence="8">CPCC 101403</strain>
    </source>
</reference>
<dbReference type="InterPro" id="IPR036388">
    <property type="entry name" value="WH-like_DNA-bd_sf"/>
</dbReference>
<dbReference type="InterPro" id="IPR005119">
    <property type="entry name" value="LysR_subst-bd"/>
</dbReference>
<comment type="caution">
    <text evidence="7">The sequence shown here is derived from an EMBL/GenBank/DDBJ whole genome shotgun (WGS) entry which is preliminary data.</text>
</comment>
<accession>A0ABU3EKG8</accession>
<sequence>MPASLRHLRMFLALGCDNSVTRAAAACHVSQPAVTQAMGKLAQETGQALFQRSPQGLFLTEAGKVLAHRASRALRLLDAAMADMGRPIRVQATWAQLSALIAVSELENFTLAARRLGLAQPTVHRSTSMLEQAAGMVFFQRTAHGLITTRAAQNLAQAARLALAELEQAASDLAALNGAEAGRIVLGALPLSRSGWLPRAVLEFRKTRPRFPVEIIDGRYDELLLALRRGEIDMVLGALRLPSPIDDIVQERLFDDEVVVVARHGHPLLRRGKIELADLAAFPWVMPRRPTPIRAILDAALPRPQIAGHESPGVIETSSVIVLRELLRGSDQLGGVSRLQAEVEAEALAILPVHLPGALRPIGLTTRAGWEPTGAQREFLAVLRRTVPGGGDAL</sequence>
<dbReference type="PANTHER" id="PTHR30419:SF8">
    <property type="entry name" value="NITROGEN ASSIMILATION TRANSCRIPTIONAL ACTIVATOR-RELATED"/>
    <property type="match status" value="1"/>
</dbReference>
<evidence type="ECO:0000256" key="3">
    <source>
        <dbReference type="ARBA" id="ARBA00023125"/>
    </source>
</evidence>
<feature type="domain" description="HTH lysR-type" evidence="6">
    <location>
        <begin position="93"/>
        <end position="149"/>
    </location>
</feature>
<dbReference type="InterPro" id="IPR050950">
    <property type="entry name" value="HTH-type_LysR_regulators"/>
</dbReference>
<organism evidence="7 8">
    <name type="scientific">Paracoccus broussonetiae</name>
    <dbReference type="NCBI Taxonomy" id="3075834"/>
    <lineage>
        <taxon>Bacteria</taxon>
        <taxon>Pseudomonadati</taxon>
        <taxon>Pseudomonadota</taxon>
        <taxon>Alphaproteobacteria</taxon>
        <taxon>Rhodobacterales</taxon>
        <taxon>Paracoccaceae</taxon>
        <taxon>Paracoccus</taxon>
    </lineage>
</organism>
<dbReference type="SUPFAM" id="SSF46785">
    <property type="entry name" value="Winged helix' DNA-binding domain"/>
    <property type="match status" value="2"/>
</dbReference>
<comment type="similarity">
    <text evidence="1">Belongs to the LysR transcriptional regulatory family.</text>
</comment>
<evidence type="ECO:0000256" key="2">
    <source>
        <dbReference type="ARBA" id="ARBA00023015"/>
    </source>
</evidence>
<dbReference type="Proteomes" id="UP001251085">
    <property type="component" value="Unassembled WGS sequence"/>
</dbReference>
<feature type="coiled-coil region" evidence="5">
    <location>
        <begin position="149"/>
        <end position="176"/>
    </location>
</feature>
<dbReference type="Gene3D" id="3.40.190.290">
    <property type="match status" value="1"/>
</dbReference>